<dbReference type="Proteomes" id="UP000808372">
    <property type="component" value="Chromosome 2"/>
</dbReference>
<proteinExistence type="predicted"/>
<reference evidence="2" key="1">
    <citation type="submission" date="2025-08" db="UniProtKB">
        <authorList>
            <consortium name="RefSeq"/>
        </authorList>
    </citation>
    <scope>IDENTIFICATION</scope>
    <source>
        <tissue evidence="2">White muscle</tissue>
    </source>
</reference>
<evidence type="ECO:0000313" key="2">
    <source>
        <dbReference type="RefSeq" id="XP_038822582.1"/>
    </source>
</evidence>
<protein>
    <submittedName>
        <fullName evidence="2">Uncharacterized protein LOC120022668</fullName>
    </submittedName>
</protein>
<accession>A0A8U0PCZ0</accession>
<dbReference type="AlphaFoldDB" id="A0A8U0PCZ0"/>
<dbReference type="GeneID" id="120022668"/>
<keyword evidence="1" id="KW-1185">Reference proteome</keyword>
<gene>
    <name evidence="2" type="primary">LOC120022668</name>
</gene>
<dbReference type="RefSeq" id="XP_038822582.1">
    <property type="nucleotide sequence ID" value="XM_038966654.1"/>
</dbReference>
<sequence>MSDVIVDTAPNGAIQLLKEECWKLNFLYLKDETCQATELTELYGHSETSSKETLIEEKSPKTKCPASVAGAADIHNTNEEASEESPNNDVVDVQDELLALVSVEKGAAGDGKVLSKVVKPKGCLKESCKDQLTPTIYDMITELPKSYFGSTESLPEMCSRGPKVCSGVPEVSNAVGEVSSDTKTTEAADDLLDTGNVLSKAVQLSTQSHPEVCNGEAELCSGPEVCSGVPGVSSGGPGGCSGVPMVCSGVPEVSNAVEEVSNDTKTTEAAEDLLDTGKVLSKVVNPKGWMKQDWEDQLTRDFNDMIAKVPKSYFGSTESLPEVCSRGPEASNAVEEVCSDTMKIEATGNLLKTGNGLSKVVLLSTESRPEVCIRVPEVFCGDPEVCSEMPEVYSGDSEVCRECPEMFSEVPEAPNAVEEVSSDTKTEAAEDLRDTENVLSKVVRSKGWLKEGWEDQLTKDFNDMIARLPKSYFASNESLPEVCSGVPEVSNAAEVVRSDTKKQKKNGVLRFFRRVWKFFTCTNSLPKEQ</sequence>
<dbReference type="KEGG" id="snh:120022668"/>
<name>A0A8U0PCZ0_SALNM</name>
<organism evidence="1 2">
    <name type="scientific">Salvelinus namaycush</name>
    <name type="common">Lake trout</name>
    <name type="synonym">Salmo namaycush</name>
    <dbReference type="NCBI Taxonomy" id="8040"/>
    <lineage>
        <taxon>Eukaryota</taxon>
        <taxon>Metazoa</taxon>
        <taxon>Chordata</taxon>
        <taxon>Craniata</taxon>
        <taxon>Vertebrata</taxon>
        <taxon>Euteleostomi</taxon>
        <taxon>Actinopterygii</taxon>
        <taxon>Neopterygii</taxon>
        <taxon>Teleostei</taxon>
        <taxon>Protacanthopterygii</taxon>
        <taxon>Salmoniformes</taxon>
        <taxon>Salmonidae</taxon>
        <taxon>Salmoninae</taxon>
        <taxon>Salvelinus</taxon>
    </lineage>
</organism>
<evidence type="ECO:0000313" key="1">
    <source>
        <dbReference type="Proteomes" id="UP000808372"/>
    </source>
</evidence>